<dbReference type="Proteomes" id="UP001178288">
    <property type="component" value="Chromosome"/>
</dbReference>
<evidence type="ECO:0000256" key="1">
    <source>
        <dbReference type="SAM" id="Phobius"/>
    </source>
</evidence>
<evidence type="ECO:0000313" key="3">
    <source>
        <dbReference type="Proteomes" id="UP001178288"/>
    </source>
</evidence>
<reference evidence="2" key="1">
    <citation type="submission" date="2023-05" db="EMBL/GenBank/DDBJ databases">
        <title>Comparative genomics of Bacillaceae isolates and their secondary metabolite potential.</title>
        <authorList>
            <person name="Song L."/>
            <person name="Nielsen L.J."/>
            <person name="Mohite O."/>
            <person name="Xu X."/>
            <person name="Weber T."/>
            <person name="Kovacs A.T."/>
        </authorList>
    </citation>
    <scope>NUCLEOTIDE SEQUENCE</scope>
    <source>
        <strain evidence="2">XLM17</strain>
    </source>
</reference>
<keyword evidence="3" id="KW-1185">Reference proteome</keyword>
<dbReference type="EMBL" id="CP126114">
    <property type="protein sequence ID" value="WHY86682.1"/>
    <property type="molecule type" value="Genomic_DNA"/>
</dbReference>
<keyword evidence="1" id="KW-0472">Membrane</keyword>
<proteinExistence type="predicted"/>
<name>A0AA95SBA5_9BACI</name>
<keyword evidence="1" id="KW-1133">Transmembrane helix</keyword>
<protein>
    <submittedName>
        <fullName evidence="2">Uncharacterized protein</fullName>
    </submittedName>
</protein>
<dbReference type="KEGG" id="nnv:QNH39_02035"/>
<evidence type="ECO:0000313" key="2">
    <source>
        <dbReference type="EMBL" id="WHY86682.1"/>
    </source>
</evidence>
<sequence>MKVKIYVTISIFVLLFSFGWLLNQKQKREFYLPVLNQETLEILQINNELEAEIKQKIRAFQPREYVRVERN</sequence>
<accession>A0AA95SBA5</accession>
<feature type="transmembrane region" description="Helical" evidence="1">
    <location>
        <begin position="6"/>
        <end position="23"/>
    </location>
</feature>
<gene>
    <name evidence="2" type="ORF">QNH39_02035</name>
</gene>
<organism evidence="2 3">
    <name type="scientific">Neobacillus novalis</name>
    <dbReference type="NCBI Taxonomy" id="220687"/>
    <lineage>
        <taxon>Bacteria</taxon>
        <taxon>Bacillati</taxon>
        <taxon>Bacillota</taxon>
        <taxon>Bacilli</taxon>
        <taxon>Bacillales</taxon>
        <taxon>Bacillaceae</taxon>
        <taxon>Neobacillus</taxon>
    </lineage>
</organism>
<dbReference type="RefSeq" id="WP_066095342.1">
    <property type="nucleotide sequence ID" value="NZ_CP126114.1"/>
</dbReference>
<keyword evidence="1" id="KW-0812">Transmembrane</keyword>
<dbReference type="AlphaFoldDB" id="A0AA95SBA5"/>